<evidence type="ECO:0000313" key="4">
    <source>
        <dbReference type="EMBL" id="SCX91887.1"/>
    </source>
</evidence>
<evidence type="ECO:0000256" key="2">
    <source>
        <dbReference type="SAM" id="SignalP"/>
    </source>
</evidence>
<sequence length="312" mass="34615">MRKSIFASAVIALTQFSAWAQPVATSANVVDFTGEFYFAEANSFTPGPAGANQTWDFSNLQLTLGGLDTPQVVSQTPFGAQFPTANNCYKFSGMFPPDRYYYQHVTPDRYDIIGMAITTTTGDNYTPNPRTFCTFPYTFGTVYNDTYRTVNEGTDTSVVVTYDAYGTVILPTGTYTNVIRQKVVKNGTTTNYNWFNVQPFYPLIQTVLEQNSLGILKGLTLATDEHNFGKNFAIYPNPTQDVLHIEALGTIDHAIDMELFDLLGQRVLAQHSGALDHDQVQLNLAGLNAGIYLLRITDSETKSSHTQRVIKK</sequence>
<keyword evidence="1 2" id="KW-0732">Signal</keyword>
<reference evidence="4 5" key="1">
    <citation type="submission" date="2016-10" db="EMBL/GenBank/DDBJ databases">
        <authorList>
            <person name="de Groot N.N."/>
        </authorList>
    </citation>
    <scope>NUCLEOTIDE SEQUENCE [LARGE SCALE GENOMIC DNA]</scope>
    <source>
        <strain evidence="4 5">CGMCC 1.7031</strain>
    </source>
</reference>
<dbReference type="InterPro" id="IPR026444">
    <property type="entry name" value="Secre_tail"/>
</dbReference>
<proteinExistence type="predicted"/>
<name>A0A1G5BP89_9FLAO</name>
<organism evidence="4 5">
    <name type="scientific">Flavobacterium caeni</name>
    <dbReference type="NCBI Taxonomy" id="490189"/>
    <lineage>
        <taxon>Bacteria</taxon>
        <taxon>Pseudomonadati</taxon>
        <taxon>Bacteroidota</taxon>
        <taxon>Flavobacteriia</taxon>
        <taxon>Flavobacteriales</taxon>
        <taxon>Flavobacteriaceae</taxon>
        <taxon>Flavobacterium</taxon>
    </lineage>
</organism>
<dbReference type="STRING" id="490189.SAMN02927903_00436"/>
<dbReference type="OrthoDB" id="1352671at2"/>
<feature type="signal peptide" evidence="2">
    <location>
        <begin position="1"/>
        <end position="20"/>
    </location>
</feature>
<evidence type="ECO:0000259" key="3">
    <source>
        <dbReference type="Pfam" id="PF18962"/>
    </source>
</evidence>
<dbReference type="EMBL" id="FMVF01000002">
    <property type="protein sequence ID" value="SCX91887.1"/>
    <property type="molecule type" value="Genomic_DNA"/>
</dbReference>
<feature type="chain" id="PRO_5011522791" evidence="2">
    <location>
        <begin position="21"/>
        <end position="312"/>
    </location>
</feature>
<dbReference type="RefSeq" id="WP_091140658.1">
    <property type="nucleotide sequence ID" value="NZ_FMVF01000002.1"/>
</dbReference>
<gene>
    <name evidence="4" type="ORF">SAMN02927903_00436</name>
</gene>
<dbReference type="Pfam" id="PF18962">
    <property type="entry name" value="Por_Secre_tail"/>
    <property type="match status" value="1"/>
</dbReference>
<keyword evidence="5" id="KW-1185">Reference proteome</keyword>
<evidence type="ECO:0000313" key="5">
    <source>
        <dbReference type="Proteomes" id="UP000199354"/>
    </source>
</evidence>
<feature type="domain" description="Secretion system C-terminal sorting" evidence="3">
    <location>
        <begin position="234"/>
        <end position="304"/>
    </location>
</feature>
<dbReference type="AlphaFoldDB" id="A0A1G5BP89"/>
<protein>
    <submittedName>
        <fullName evidence="4">Por secretion system C-terminal sorting domain-containing protein</fullName>
    </submittedName>
</protein>
<dbReference type="NCBIfam" id="TIGR04183">
    <property type="entry name" value="Por_Secre_tail"/>
    <property type="match status" value="1"/>
</dbReference>
<dbReference type="Proteomes" id="UP000199354">
    <property type="component" value="Unassembled WGS sequence"/>
</dbReference>
<evidence type="ECO:0000256" key="1">
    <source>
        <dbReference type="ARBA" id="ARBA00022729"/>
    </source>
</evidence>
<accession>A0A1G5BP89</accession>